<dbReference type="EMBL" id="JAUYVO010000005">
    <property type="protein sequence ID" value="MDP2522687.1"/>
    <property type="molecule type" value="Genomic_DNA"/>
</dbReference>
<protein>
    <submittedName>
        <fullName evidence="1">DUF3820 family protein</fullName>
    </submittedName>
</protein>
<organism evidence="1 3">
    <name type="scientific">Neptunomonas phycophila</name>
    <dbReference type="NCBI Taxonomy" id="1572645"/>
    <lineage>
        <taxon>Bacteria</taxon>
        <taxon>Pseudomonadati</taxon>
        <taxon>Pseudomonadota</taxon>
        <taxon>Gammaproteobacteria</taxon>
        <taxon>Oceanospirillales</taxon>
        <taxon>Oceanospirillaceae</taxon>
        <taxon>Neptunomonas</taxon>
    </lineage>
</organism>
<name>A0AAW7XNG9_9GAMM</name>
<accession>A0AAW7XNG9</accession>
<proteinExistence type="predicted"/>
<gene>
    <name evidence="1" type="ORF">Q4490_14930</name>
    <name evidence="2" type="ORF">Q8W30_08895</name>
</gene>
<sequence>MERLAPDAAILKKLATMKMPFGKYAGRVLVDLPEPYLCWFERKGFPSGELGILLRTLYEIKVNGLESLLTPLREQ</sequence>
<dbReference type="GeneID" id="89455770"/>
<reference evidence="1" key="1">
    <citation type="submission" date="2023-07" db="EMBL/GenBank/DDBJ databases">
        <title>Genome content predicts the carbon catabolic preferences of heterotrophic bacteria.</title>
        <authorList>
            <person name="Gralka M."/>
        </authorList>
    </citation>
    <scope>NUCLEOTIDE SEQUENCE</scope>
    <source>
        <strain evidence="2">5G01</strain>
        <strain evidence="1">I2M16</strain>
    </source>
</reference>
<dbReference type="Proteomes" id="UP001169862">
    <property type="component" value="Unassembled WGS sequence"/>
</dbReference>
<dbReference type="InterPro" id="IPR024530">
    <property type="entry name" value="QSregVF_b"/>
</dbReference>
<keyword evidence="4" id="KW-1185">Reference proteome</keyword>
<evidence type="ECO:0000313" key="3">
    <source>
        <dbReference type="Proteomes" id="UP001169862"/>
    </source>
</evidence>
<dbReference type="EMBL" id="JAUOPG010000010">
    <property type="protein sequence ID" value="MDO6454864.1"/>
    <property type="molecule type" value="Genomic_DNA"/>
</dbReference>
<dbReference type="AlphaFoldDB" id="A0AAW7XNG9"/>
<evidence type="ECO:0000313" key="1">
    <source>
        <dbReference type="EMBL" id="MDO6454864.1"/>
    </source>
</evidence>
<evidence type="ECO:0000313" key="2">
    <source>
        <dbReference type="EMBL" id="MDP2522687.1"/>
    </source>
</evidence>
<dbReference type="Pfam" id="PF12843">
    <property type="entry name" value="QSregVF_b"/>
    <property type="match status" value="1"/>
</dbReference>
<evidence type="ECO:0000313" key="4">
    <source>
        <dbReference type="Proteomes" id="UP001177341"/>
    </source>
</evidence>
<dbReference type="RefSeq" id="WP_075171762.1">
    <property type="nucleotide sequence ID" value="NZ_CAXHZV010000010.1"/>
</dbReference>
<dbReference type="Proteomes" id="UP001177341">
    <property type="component" value="Unassembled WGS sequence"/>
</dbReference>
<comment type="caution">
    <text evidence="1">The sequence shown here is derived from an EMBL/GenBank/DDBJ whole genome shotgun (WGS) entry which is preliminary data.</text>
</comment>